<dbReference type="Proteomes" id="UP000198462">
    <property type="component" value="Unassembled WGS sequence"/>
</dbReference>
<dbReference type="RefSeq" id="WP_088712451.1">
    <property type="nucleotide sequence ID" value="NZ_NFZT01000001.1"/>
</dbReference>
<sequence>MAIRVVDNNLGGGTLLDHGIYLKGTAAAIAGHEDIEDVFIEGNTFGRTADGGGNYDIYIADEKVRYTMIGRNRVRGIGPHRGDQSWSDSEAAIISANTLDPSELLRVFDGGLGTYGIWKAASALSLQNGWGAGQCRFRKTIDDVLQWDGNFGGTTPTLAANTVIGTLPEGFRPRVAQWVRARVASEDCMLKISTTGDITIVTPPSGSAMRIVEQHPVKGRIAYDPGH</sequence>
<comment type="caution">
    <text evidence="1">The sequence shown here is derived from an EMBL/GenBank/DDBJ whole genome shotgun (WGS) entry which is preliminary data.</text>
</comment>
<dbReference type="EMBL" id="NFZT01000001">
    <property type="protein sequence ID" value="OWV33676.1"/>
    <property type="molecule type" value="Genomic_DNA"/>
</dbReference>
<dbReference type="OrthoDB" id="1351326at28211"/>
<evidence type="ECO:0000313" key="2">
    <source>
        <dbReference type="Proteomes" id="UP000198462"/>
    </source>
</evidence>
<dbReference type="AlphaFoldDB" id="A0A219B6D4"/>
<evidence type="ECO:0000313" key="1">
    <source>
        <dbReference type="EMBL" id="OWV33676.1"/>
    </source>
</evidence>
<name>A0A219B6D4_9SPHN</name>
<organism evidence="1 2">
    <name type="scientific">Pacificimonas flava</name>
    <dbReference type="NCBI Taxonomy" id="1234595"/>
    <lineage>
        <taxon>Bacteria</taxon>
        <taxon>Pseudomonadati</taxon>
        <taxon>Pseudomonadota</taxon>
        <taxon>Alphaproteobacteria</taxon>
        <taxon>Sphingomonadales</taxon>
        <taxon>Sphingosinicellaceae</taxon>
        <taxon>Pacificimonas</taxon>
    </lineage>
</organism>
<reference evidence="2" key="1">
    <citation type="submission" date="2017-05" db="EMBL/GenBank/DDBJ databases">
        <authorList>
            <person name="Lin X."/>
        </authorList>
    </citation>
    <scope>NUCLEOTIDE SEQUENCE [LARGE SCALE GENOMIC DNA]</scope>
    <source>
        <strain evidence="2">JLT2012</strain>
    </source>
</reference>
<proteinExistence type="predicted"/>
<keyword evidence="2" id="KW-1185">Reference proteome</keyword>
<protein>
    <submittedName>
        <fullName evidence="1">Uncharacterized protein</fullName>
    </submittedName>
</protein>
<gene>
    <name evidence="1" type="ORF">B5C34_09515</name>
</gene>
<accession>A0A219B6D4</accession>